<keyword evidence="1" id="KW-0812">Transmembrane</keyword>
<feature type="transmembrane region" description="Helical" evidence="1">
    <location>
        <begin position="81"/>
        <end position="103"/>
    </location>
</feature>
<keyword evidence="1" id="KW-1133">Transmembrane helix</keyword>
<gene>
    <name evidence="2" type="ORF">B0A72_11830</name>
    <name evidence="3" type="ORF">SAMN05444387_0160</name>
</gene>
<keyword evidence="1" id="KW-0472">Membrane</keyword>
<evidence type="ECO:0000313" key="5">
    <source>
        <dbReference type="Proteomes" id="UP000198431"/>
    </source>
</evidence>
<organism evidence="2 5">
    <name type="scientific">Flavobacterium pectinovorum</name>
    <dbReference type="NCBI Taxonomy" id="29533"/>
    <lineage>
        <taxon>Bacteria</taxon>
        <taxon>Pseudomonadati</taxon>
        <taxon>Bacteroidota</taxon>
        <taxon>Flavobacteriia</taxon>
        <taxon>Flavobacteriales</taxon>
        <taxon>Flavobacteriaceae</taxon>
        <taxon>Flavobacterium</taxon>
    </lineage>
</organism>
<feature type="transmembrane region" description="Helical" evidence="1">
    <location>
        <begin position="185"/>
        <end position="210"/>
    </location>
</feature>
<reference evidence="3 4" key="2">
    <citation type="submission" date="2016-11" db="EMBL/GenBank/DDBJ databases">
        <authorList>
            <person name="Varghese N."/>
            <person name="Submissions S."/>
        </authorList>
    </citation>
    <scope>NUCLEOTIDE SEQUENCE [LARGE SCALE GENOMIC DNA]</scope>
    <source>
        <strain evidence="3 4">DSM 6368</strain>
    </source>
</reference>
<proteinExistence type="predicted"/>
<evidence type="ECO:0000256" key="1">
    <source>
        <dbReference type="SAM" id="Phobius"/>
    </source>
</evidence>
<evidence type="ECO:0000313" key="3">
    <source>
        <dbReference type="EMBL" id="SHL25957.1"/>
    </source>
</evidence>
<comment type="caution">
    <text evidence="2">The sequence shown here is derived from an EMBL/GenBank/DDBJ whole genome shotgun (WGS) entry which is preliminary data.</text>
</comment>
<dbReference type="AlphaFoldDB" id="A0AB36P2V8"/>
<dbReference type="RefSeq" id="WP_073393016.1">
    <property type="nucleotide sequence ID" value="NZ_FRBX01000001.1"/>
</dbReference>
<dbReference type="Proteomes" id="UP000198431">
    <property type="component" value="Unassembled WGS sequence"/>
</dbReference>
<dbReference type="EMBL" id="MUHB01000009">
    <property type="protein sequence ID" value="OXB04661.1"/>
    <property type="molecule type" value="Genomic_DNA"/>
</dbReference>
<reference evidence="2 5" key="1">
    <citation type="submission" date="2016-11" db="EMBL/GenBank/DDBJ databases">
        <title>Whole genomes of Flavobacteriaceae.</title>
        <authorList>
            <person name="Stine C."/>
            <person name="Li C."/>
            <person name="Tadesse D."/>
        </authorList>
    </citation>
    <scope>NUCLEOTIDE SEQUENCE [LARGE SCALE GENOMIC DNA]</scope>
    <source>
        <strain evidence="2 5">ATCC 19366</strain>
    </source>
</reference>
<protein>
    <recommendedName>
        <fullName evidence="6">SMODS and SLOG-associating 2TM effector domain-containing protein</fullName>
    </recommendedName>
</protein>
<accession>A0AB36P2V8</accession>
<evidence type="ECO:0000313" key="4">
    <source>
        <dbReference type="Proteomes" id="UP000184216"/>
    </source>
</evidence>
<feature type="transmembrane region" description="Helical" evidence="1">
    <location>
        <begin position="32"/>
        <end position="51"/>
    </location>
</feature>
<evidence type="ECO:0000313" key="2">
    <source>
        <dbReference type="EMBL" id="OXB04661.1"/>
    </source>
</evidence>
<evidence type="ECO:0008006" key="6">
    <source>
        <dbReference type="Google" id="ProtNLM"/>
    </source>
</evidence>
<dbReference type="Proteomes" id="UP000184216">
    <property type="component" value="Unassembled WGS sequence"/>
</dbReference>
<sequence length="211" mass="24702">MTKINTQIEVDKLYEKYDTVHYFWRDKVLTQLGISINLFLTIGIAVIGYYLTQNNASDIIVLEKVNDNIIYNVKKANDGSLHWSTITMLILFLVSVFCGCMAITSRLHDLRITSKTFKLRKIGMKDYNETLPDEFPIDEKELLNNYWKATLIAMYGYKEYDFSNFKKLEKSFLKLRSLTEQLGKLTWILHMSQIIVFILGIIAFFVSYFIN</sequence>
<dbReference type="EMBL" id="FRBX01000001">
    <property type="protein sequence ID" value="SHL25957.1"/>
    <property type="molecule type" value="Genomic_DNA"/>
</dbReference>
<name>A0AB36P2V8_9FLAO</name>
<keyword evidence="4" id="KW-1185">Reference proteome</keyword>